<name>X6NS96_RETFI</name>
<keyword evidence="1" id="KW-1133">Transmembrane helix</keyword>
<accession>X6NS96</accession>
<comment type="caution">
    <text evidence="2">The sequence shown here is derived from an EMBL/GenBank/DDBJ whole genome shotgun (WGS) entry which is preliminary data.</text>
</comment>
<feature type="transmembrane region" description="Helical" evidence="1">
    <location>
        <begin position="114"/>
        <end position="143"/>
    </location>
</feature>
<feature type="transmembrane region" description="Helical" evidence="1">
    <location>
        <begin position="55"/>
        <end position="74"/>
    </location>
</feature>
<keyword evidence="1" id="KW-0812">Transmembrane</keyword>
<proteinExistence type="predicted"/>
<sequence>MEKNNEQLREMSGHVMTNNYGNVGTNSNGSTNLIISETNNAMGLLLSLLTTHCHFYCFIVSLFHCFSTFFFFSFNDYGVTIKTTLIKQNNAKGLANYKPGTTFVPLQSFGNDQILHFASSVNCCLFFCFSFLANLHFCFCVCVSNEIT</sequence>
<keyword evidence="1" id="KW-0472">Membrane</keyword>
<evidence type="ECO:0000313" key="3">
    <source>
        <dbReference type="Proteomes" id="UP000023152"/>
    </source>
</evidence>
<keyword evidence="3" id="KW-1185">Reference proteome</keyword>
<evidence type="ECO:0000256" key="1">
    <source>
        <dbReference type="SAM" id="Phobius"/>
    </source>
</evidence>
<reference evidence="2 3" key="1">
    <citation type="journal article" date="2013" name="Curr. Biol.">
        <title>The Genome of the Foraminiferan Reticulomyxa filosa.</title>
        <authorList>
            <person name="Glockner G."/>
            <person name="Hulsmann N."/>
            <person name="Schleicher M."/>
            <person name="Noegel A.A."/>
            <person name="Eichinger L."/>
            <person name="Gallinger C."/>
            <person name="Pawlowski J."/>
            <person name="Sierra R."/>
            <person name="Euteneuer U."/>
            <person name="Pillet L."/>
            <person name="Moustafa A."/>
            <person name="Platzer M."/>
            <person name="Groth M."/>
            <person name="Szafranski K."/>
            <person name="Schliwa M."/>
        </authorList>
    </citation>
    <scope>NUCLEOTIDE SEQUENCE [LARGE SCALE GENOMIC DNA]</scope>
</reference>
<dbReference type="AlphaFoldDB" id="X6NS96"/>
<dbReference type="Proteomes" id="UP000023152">
    <property type="component" value="Unassembled WGS sequence"/>
</dbReference>
<dbReference type="EMBL" id="ASPP01006450">
    <property type="protein sequence ID" value="ETO28808.1"/>
    <property type="molecule type" value="Genomic_DNA"/>
</dbReference>
<protein>
    <submittedName>
        <fullName evidence="2">Uncharacterized protein</fullName>
    </submittedName>
</protein>
<organism evidence="2 3">
    <name type="scientific">Reticulomyxa filosa</name>
    <dbReference type="NCBI Taxonomy" id="46433"/>
    <lineage>
        <taxon>Eukaryota</taxon>
        <taxon>Sar</taxon>
        <taxon>Rhizaria</taxon>
        <taxon>Retaria</taxon>
        <taxon>Foraminifera</taxon>
        <taxon>Monothalamids</taxon>
        <taxon>Reticulomyxidae</taxon>
        <taxon>Reticulomyxa</taxon>
    </lineage>
</organism>
<evidence type="ECO:0000313" key="2">
    <source>
        <dbReference type="EMBL" id="ETO28808.1"/>
    </source>
</evidence>
<gene>
    <name evidence="2" type="ORF">RFI_08320</name>
</gene>